<evidence type="ECO:0000256" key="1">
    <source>
        <dbReference type="SAM" id="Phobius"/>
    </source>
</evidence>
<keyword evidence="1" id="KW-0812">Transmembrane</keyword>
<dbReference type="Proteomes" id="UP000475862">
    <property type="component" value="Unassembled WGS sequence"/>
</dbReference>
<protein>
    <submittedName>
        <fullName evidence="2">Uncharacterized protein</fullName>
    </submittedName>
</protein>
<dbReference type="AlphaFoldDB" id="A0A6G0UAP8"/>
<dbReference type="EMBL" id="VYZN01000001">
    <property type="protein sequence ID" value="KAE9545382.1"/>
    <property type="molecule type" value="Genomic_DNA"/>
</dbReference>
<accession>A0A6G0UAP8</accession>
<keyword evidence="3" id="KW-1185">Reference proteome</keyword>
<keyword evidence="1" id="KW-0472">Membrane</keyword>
<reference evidence="2 3" key="1">
    <citation type="submission" date="2019-08" db="EMBL/GenBank/DDBJ databases">
        <title>The genome of the soybean aphid Biotype 1, its phylome, world population structure and adaptation to the North American continent.</title>
        <authorList>
            <person name="Giordano R."/>
            <person name="Donthu R.K."/>
            <person name="Hernandez A.G."/>
            <person name="Wright C.L."/>
            <person name="Zimin A.V."/>
        </authorList>
    </citation>
    <scope>NUCLEOTIDE SEQUENCE [LARGE SCALE GENOMIC DNA]</scope>
    <source>
        <tissue evidence="2">Whole aphids</tissue>
    </source>
</reference>
<evidence type="ECO:0000313" key="3">
    <source>
        <dbReference type="Proteomes" id="UP000475862"/>
    </source>
</evidence>
<keyword evidence="1" id="KW-1133">Transmembrane helix</keyword>
<organism evidence="2 3">
    <name type="scientific">Aphis glycines</name>
    <name type="common">Soybean aphid</name>
    <dbReference type="NCBI Taxonomy" id="307491"/>
    <lineage>
        <taxon>Eukaryota</taxon>
        <taxon>Metazoa</taxon>
        <taxon>Ecdysozoa</taxon>
        <taxon>Arthropoda</taxon>
        <taxon>Hexapoda</taxon>
        <taxon>Insecta</taxon>
        <taxon>Pterygota</taxon>
        <taxon>Neoptera</taxon>
        <taxon>Paraneoptera</taxon>
        <taxon>Hemiptera</taxon>
        <taxon>Sternorrhyncha</taxon>
        <taxon>Aphidomorpha</taxon>
        <taxon>Aphidoidea</taxon>
        <taxon>Aphididae</taxon>
        <taxon>Aphidini</taxon>
        <taxon>Aphis</taxon>
        <taxon>Aphis</taxon>
    </lineage>
</organism>
<proteinExistence type="predicted"/>
<dbReference type="OrthoDB" id="7676846at2759"/>
<comment type="caution">
    <text evidence="2">The sequence shown here is derived from an EMBL/GenBank/DDBJ whole genome shotgun (WGS) entry which is preliminary data.</text>
</comment>
<feature type="transmembrane region" description="Helical" evidence="1">
    <location>
        <begin position="160"/>
        <end position="182"/>
    </location>
</feature>
<gene>
    <name evidence="2" type="ORF">AGLY_000925</name>
</gene>
<name>A0A6G0UAP8_APHGL</name>
<evidence type="ECO:0000313" key="2">
    <source>
        <dbReference type="EMBL" id="KAE9545382.1"/>
    </source>
</evidence>
<sequence>MNICKLLCSSKFIKLFVFISNVKYSRLTIHLHSESPRSTPPPNVQQSGTHLLLKSKLYLINHRSKLKFLRNISKLRKFAMILNLNINKIRQNHEYLQIVLNLKNYKTLHFGIDERLSRQADEEAMASTVPMKEDAPNAMALRRITNVMHSSAADSSMQTAFQMSLTVLSFLAFGGYVISLVAQNMRRPTQLHDGVTASHPLKAVVINRNKRPGVLLRPSGPTTTVSFGRRKRSRRYLALLSFSAIRRILSNKGSKLTFVQLSAIGSNCSTVVTCESMALSWKPRLTSHENAAFGRLRKSFKLMAKPAISTGNGRSGLQALFQPITLPLIFINGFSTKRPPTRPTGHTPTPFTLVFLWLINGALAIELYCCTAVVSCGQANTSLLRQVSSDSWNCDLIVA</sequence>